<evidence type="ECO:0000313" key="2">
    <source>
        <dbReference type="Proteomes" id="UP001178507"/>
    </source>
</evidence>
<organism evidence="1 2">
    <name type="scientific">Effrenium voratum</name>
    <dbReference type="NCBI Taxonomy" id="2562239"/>
    <lineage>
        <taxon>Eukaryota</taxon>
        <taxon>Sar</taxon>
        <taxon>Alveolata</taxon>
        <taxon>Dinophyceae</taxon>
        <taxon>Suessiales</taxon>
        <taxon>Symbiodiniaceae</taxon>
        <taxon>Effrenium</taxon>
    </lineage>
</organism>
<name>A0AA36IHQ5_9DINO</name>
<dbReference type="EMBL" id="CAUJNA010001591">
    <property type="protein sequence ID" value="CAJ1387873.1"/>
    <property type="molecule type" value="Genomic_DNA"/>
</dbReference>
<evidence type="ECO:0000313" key="1">
    <source>
        <dbReference type="EMBL" id="CAJ1387873.1"/>
    </source>
</evidence>
<gene>
    <name evidence="1" type="ORF">EVOR1521_LOCUS13854</name>
</gene>
<keyword evidence="2" id="KW-1185">Reference proteome</keyword>
<proteinExistence type="predicted"/>
<dbReference type="Proteomes" id="UP001178507">
    <property type="component" value="Unassembled WGS sequence"/>
</dbReference>
<dbReference type="AlphaFoldDB" id="A0AA36IHQ5"/>
<protein>
    <submittedName>
        <fullName evidence="1">Uncharacterized protein</fullName>
    </submittedName>
</protein>
<comment type="caution">
    <text evidence="1">The sequence shown here is derived from an EMBL/GenBank/DDBJ whole genome shotgun (WGS) entry which is preliminary data.</text>
</comment>
<sequence length="254" mass="28619">MLGLGAMEDEVSQEAEPFLDTEAFPHFAALLAASGDYARCSGCRFRKASFSDLPEGNEPLEGRVAAKVKAAPLIKEFLEKVERHTDDALSEELNKAFNILWAESMRSSMAARCQQLELWPPCPPPPGIDDLDTDYAKDTTCLLAMAQRLYNQDRLRKESHTRRLSTASFLADFAFEAGLPTPPFFGCRDPAMEKFEALADDYELKSNVAPGRPRVWWLPWNLIVDAGCFLIDMFSKVLRPLRDNYCTSRTKKLE</sequence>
<accession>A0AA36IHQ5</accession>
<reference evidence="1" key="1">
    <citation type="submission" date="2023-08" db="EMBL/GenBank/DDBJ databases">
        <authorList>
            <person name="Chen Y."/>
            <person name="Shah S."/>
            <person name="Dougan E. K."/>
            <person name="Thang M."/>
            <person name="Chan C."/>
        </authorList>
    </citation>
    <scope>NUCLEOTIDE SEQUENCE</scope>
</reference>